<protein>
    <submittedName>
        <fullName evidence="1">Uncharacterized protein</fullName>
    </submittedName>
</protein>
<reference evidence="1" key="1">
    <citation type="submission" date="2016-08" db="EMBL/GenBank/DDBJ databases">
        <authorList>
            <person name="Seilhamer J.J."/>
        </authorList>
    </citation>
    <scope>NUCLEOTIDE SEQUENCE</scope>
    <source>
        <strain evidence="1">86</strain>
    </source>
</reference>
<evidence type="ECO:0000313" key="1">
    <source>
        <dbReference type="EMBL" id="SCM71590.1"/>
    </source>
</evidence>
<dbReference type="AlphaFoldDB" id="A0A212L232"/>
<proteinExistence type="predicted"/>
<gene>
    <name evidence="1" type="ORF">KL86PLE_100276</name>
</gene>
<organism evidence="1">
    <name type="scientific">uncultured Pleomorphomonas sp</name>
    <dbReference type="NCBI Taxonomy" id="442121"/>
    <lineage>
        <taxon>Bacteria</taxon>
        <taxon>Pseudomonadati</taxon>
        <taxon>Pseudomonadota</taxon>
        <taxon>Alphaproteobacteria</taxon>
        <taxon>Hyphomicrobiales</taxon>
        <taxon>Pleomorphomonadaceae</taxon>
        <taxon>Pleomorphomonas</taxon>
        <taxon>environmental samples</taxon>
    </lineage>
</organism>
<dbReference type="EMBL" id="FMJD01000002">
    <property type="protein sequence ID" value="SCM71590.1"/>
    <property type="molecule type" value="Genomic_DNA"/>
</dbReference>
<sequence>MFFSFFCEYFIYISWIYSLYFNKLDSSVK</sequence>
<name>A0A212L232_9HYPH</name>
<accession>A0A212L232</accession>